<evidence type="ECO:0000259" key="1">
    <source>
        <dbReference type="Pfam" id="PF10979"/>
    </source>
</evidence>
<protein>
    <submittedName>
        <fullName evidence="2">DUF2786 domain-containing protein</fullName>
    </submittedName>
</protein>
<feature type="domain" description="DUF2786" evidence="1">
    <location>
        <begin position="194"/>
        <end position="232"/>
    </location>
</feature>
<sequence length="418" mass="45818">MNERNNADDADTSGTVTFEHLVATVKAAAAYWARRATASVADLVAELSTDSLSSPHRTVDTAFAHVLRDEISQLWINGWLPYDVYQMTRRHRSEPAVHLAVDMIAEDSAQHAPATIHPRWQQQLEEIEAVRWWVPGQPVVSQWAQRHRLSRHTAVTTVVELLALFMTMGKLPVLLPLPGQTTSLQDSTGRLDDKMLSKVRALLAKAESTSFSEEAETLSAKAHELMSRHSLERALEAPVSEVPTAAASRIWLDAPYIGAKSLLVSEVASAHRCRTVSYEKLGFVTVLGDDVDINAVQVLTTSLMVQATRAMLTAGRHVSRGGKSRTRSFRHSFLIAYATRIGERLRAITEQGVAESRKEIVPVFAAKKQAVDDLFASLFAGGVSTRSFSIGNVSGYGAGRAAAEHAVLGAEHRTLRDR</sequence>
<reference evidence="2 3" key="1">
    <citation type="submission" date="2018-06" db="EMBL/GenBank/DDBJ databases">
        <title>Phytoactinopolyspora halophila sp. nov., a novel halophilic actinomycete isolated from a saline soil in China.</title>
        <authorList>
            <person name="Tang S.-K."/>
        </authorList>
    </citation>
    <scope>NUCLEOTIDE SEQUENCE [LARGE SCALE GENOMIC DNA]</scope>
    <source>
        <strain evidence="2 3">YIM 96934</strain>
    </source>
</reference>
<evidence type="ECO:0000313" key="2">
    <source>
        <dbReference type="EMBL" id="RAW18130.1"/>
    </source>
</evidence>
<keyword evidence="3" id="KW-1185">Reference proteome</keyword>
<dbReference type="EMBL" id="QMIG01000002">
    <property type="protein sequence ID" value="RAW18130.1"/>
    <property type="molecule type" value="Genomic_DNA"/>
</dbReference>
<organism evidence="2 3">
    <name type="scientific">Phytoactinopolyspora halophila</name>
    <dbReference type="NCBI Taxonomy" id="1981511"/>
    <lineage>
        <taxon>Bacteria</taxon>
        <taxon>Bacillati</taxon>
        <taxon>Actinomycetota</taxon>
        <taxon>Actinomycetes</taxon>
        <taxon>Jiangellales</taxon>
        <taxon>Jiangellaceae</taxon>
        <taxon>Phytoactinopolyspora</taxon>
    </lineage>
</organism>
<accession>A0A329R0H7</accession>
<name>A0A329R0H7_9ACTN</name>
<dbReference type="AlphaFoldDB" id="A0A329R0H7"/>
<comment type="caution">
    <text evidence="2">The sequence shown here is derived from an EMBL/GenBank/DDBJ whole genome shotgun (WGS) entry which is preliminary data.</text>
</comment>
<dbReference type="RefSeq" id="WP_112257086.1">
    <property type="nucleotide sequence ID" value="NZ_QMIG01000002.1"/>
</dbReference>
<dbReference type="InterPro" id="IPR024498">
    <property type="entry name" value="DUF2786"/>
</dbReference>
<evidence type="ECO:0000313" key="3">
    <source>
        <dbReference type="Proteomes" id="UP000250462"/>
    </source>
</evidence>
<dbReference type="Pfam" id="PF10979">
    <property type="entry name" value="DUF2786"/>
    <property type="match status" value="1"/>
</dbReference>
<dbReference type="Proteomes" id="UP000250462">
    <property type="component" value="Unassembled WGS sequence"/>
</dbReference>
<proteinExistence type="predicted"/>
<gene>
    <name evidence="2" type="ORF">DPM12_04720</name>
</gene>
<dbReference type="OrthoDB" id="3508128at2"/>